<protein>
    <recommendedName>
        <fullName evidence="4">TRAF1-6 MATH domain-containing protein</fullName>
    </recommendedName>
</protein>
<accession>A0A482WLM6</accession>
<feature type="coiled-coil region" evidence="1">
    <location>
        <begin position="73"/>
        <end position="100"/>
    </location>
</feature>
<feature type="region of interest" description="Disordered" evidence="2">
    <location>
        <begin position="134"/>
        <end position="157"/>
    </location>
</feature>
<evidence type="ECO:0000259" key="4">
    <source>
        <dbReference type="Pfam" id="PF21355"/>
    </source>
</evidence>
<feature type="signal peptide" evidence="3">
    <location>
        <begin position="1"/>
        <end position="22"/>
    </location>
</feature>
<dbReference type="SMR" id="A0A482WLM6"/>
<feature type="chain" id="PRO_5019743586" description="TRAF1-6 MATH domain-containing protein" evidence="3">
    <location>
        <begin position="23"/>
        <end position="331"/>
    </location>
</feature>
<keyword evidence="6" id="KW-1185">Reference proteome</keyword>
<proteinExistence type="predicted"/>
<dbReference type="EMBL" id="QKKF02032524">
    <property type="protein sequence ID" value="RZF34136.1"/>
    <property type="molecule type" value="Genomic_DNA"/>
</dbReference>
<name>A0A482WLM6_LAOST</name>
<evidence type="ECO:0000256" key="3">
    <source>
        <dbReference type="SAM" id="SignalP"/>
    </source>
</evidence>
<dbReference type="SUPFAM" id="SSF49599">
    <property type="entry name" value="TRAF domain-like"/>
    <property type="match status" value="1"/>
</dbReference>
<keyword evidence="3" id="KW-0732">Signal</keyword>
<evidence type="ECO:0000313" key="5">
    <source>
        <dbReference type="EMBL" id="RZF34136.1"/>
    </source>
</evidence>
<dbReference type="Proteomes" id="UP000291343">
    <property type="component" value="Unassembled WGS sequence"/>
</dbReference>
<reference evidence="5 6" key="1">
    <citation type="journal article" date="2017" name="Gigascience">
        <title>Genome sequence of the small brown planthopper, Laodelphax striatellus.</title>
        <authorList>
            <person name="Zhu J."/>
            <person name="Jiang F."/>
            <person name="Wang X."/>
            <person name="Yang P."/>
            <person name="Bao Y."/>
            <person name="Zhao W."/>
            <person name="Wang W."/>
            <person name="Lu H."/>
            <person name="Wang Q."/>
            <person name="Cui N."/>
            <person name="Li J."/>
            <person name="Chen X."/>
            <person name="Luo L."/>
            <person name="Yu J."/>
            <person name="Kang L."/>
            <person name="Cui F."/>
        </authorList>
    </citation>
    <scope>NUCLEOTIDE SEQUENCE [LARGE SCALE GENOMIC DNA]</scope>
    <source>
        <strain evidence="5">Lst14</strain>
    </source>
</reference>
<dbReference type="OrthoDB" id="6475149at2759"/>
<dbReference type="InterPro" id="IPR049342">
    <property type="entry name" value="TRAF1-6_MATH_dom"/>
</dbReference>
<keyword evidence="1" id="KW-0175">Coiled coil</keyword>
<feature type="compositionally biased region" description="Polar residues" evidence="2">
    <location>
        <begin position="134"/>
        <end position="151"/>
    </location>
</feature>
<evidence type="ECO:0000313" key="6">
    <source>
        <dbReference type="Proteomes" id="UP000291343"/>
    </source>
</evidence>
<sequence>MSYHHSLILIKVFLSILVSVECDDIIKIQSEPDPSASDEVLETQHTICRIDTQEIAATAQATVTRALKGMCAAKNMEEHFKKIENMLKEQLDKIKIMEDQLYSSHKNKLIFSPLLNSGAIMHADRPTTLEMLTTKTPNSGLTTIPPTTIRNNVDDKQDSELLKPKQQSPRDREVKRYNGTVHKEPGSKVFTYYWRLTDAEDKLKSAEPTRSRSFYVTPGGYCLYMKLMPKQNGDTVYIHVGVTKGKFDEALLWPFRLKLRLHVLNQETGDRRNDLVSKIWDPSTLCTQVHWQKPRAADNHECLGLGVPSAVLEKNFFIFQNLMIIKLSVFL</sequence>
<evidence type="ECO:0000256" key="2">
    <source>
        <dbReference type="SAM" id="MobiDB-lite"/>
    </source>
</evidence>
<dbReference type="InParanoid" id="A0A482WLM6"/>
<dbReference type="InterPro" id="IPR008974">
    <property type="entry name" value="TRAF-like"/>
</dbReference>
<dbReference type="Gene3D" id="2.60.210.10">
    <property type="entry name" value="Apoptosis, Tumor Necrosis Factor Receptor Associated Protein 2, Chain A"/>
    <property type="match status" value="1"/>
</dbReference>
<dbReference type="Pfam" id="PF21355">
    <property type="entry name" value="TRAF-mep_MATH"/>
    <property type="match status" value="1"/>
</dbReference>
<comment type="caution">
    <text evidence="5">The sequence shown here is derived from an EMBL/GenBank/DDBJ whole genome shotgun (WGS) entry which is preliminary data.</text>
</comment>
<feature type="domain" description="TRAF1-6 MATH" evidence="4">
    <location>
        <begin position="210"/>
        <end position="326"/>
    </location>
</feature>
<dbReference type="AlphaFoldDB" id="A0A482WLM6"/>
<evidence type="ECO:0000256" key="1">
    <source>
        <dbReference type="SAM" id="Coils"/>
    </source>
</evidence>
<organism evidence="5 6">
    <name type="scientific">Laodelphax striatellus</name>
    <name type="common">Small brown planthopper</name>
    <name type="synonym">Delphax striatella</name>
    <dbReference type="NCBI Taxonomy" id="195883"/>
    <lineage>
        <taxon>Eukaryota</taxon>
        <taxon>Metazoa</taxon>
        <taxon>Ecdysozoa</taxon>
        <taxon>Arthropoda</taxon>
        <taxon>Hexapoda</taxon>
        <taxon>Insecta</taxon>
        <taxon>Pterygota</taxon>
        <taxon>Neoptera</taxon>
        <taxon>Paraneoptera</taxon>
        <taxon>Hemiptera</taxon>
        <taxon>Auchenorrhyncha</taxon>
        <taxon>Fulgoroidea</taxon>
        <taxon>Delphacidae</taxon>
        <taxon>Criomorphinae</taxon>
        <taxon>Laodelphax</taxon>
    </lineage>
</organism>
<dbReference type="STRING" id="195883.A0A482WLM6"/>
<gene>
    <name evidence="5" type="ORF">LSTR_LSTR003546</name>
</gene>